<accession>A0A1D8KIB8</accession>
<dbReference type="Proteomes" id="UP000241265">
    <property type="component" value="Genome"/>
</dbReference>
<evidence type="ECO:0000313" key="10">
    <source>
        <dbReference type="EMBL" id="AOV57896.1"/>
    </source>
</evidence>
<dbReference type="Pfam" id="PF04984">
    <property type="entry name" value="Phage_sheath_1"/>
    <property type="match status" value="1"/>
</dbReference>
<reference evidence="12 13" key="1">
    <citation type="journal article" date="2016" name="Virology">
        <title>The genomic content and context of auxiliary metabolic genes in marine cyanomyoviruses.</title>
        <authorList>
            <person name="Crummett L.T."/>
            <person name="Puxty R.J."/>
            <person name="Weihe C."/>
            <person name="Marston M.F."/>
            <person name="Martiny J.B."/>
        </authorList>
    </citation>
    <scope>NUCLEOTIDE SEQUENCE [LARGE SCALE GENOMIC DNA]</scope>
    <source>
        <strain evidence="10">0809CC03</strain>
        <strain evidence="11">0910CC29</strain>
    </source>
</reference>
<keyword evidence="4" id="KW-1242">Viral contractile tail ejection system</keyword>
<evidence type="ECO:0000256" key="2">
    <source>
        <dbReference type="ARBA" id="ARBA00022595"/>
    </source>
</evidence>
<evidence type="ECO:0000256" key="5">
    <source>
        <dbReference type="ARBA" id="ARBA00023003"/>
    </source>
</evidence>
<evidence type="ECO:0000256" key="7">
    <source>
        <dbReference type="ARBA" id="ARBA00023296"/>
    </source>
</evidence>
<dbReference type="EMBL" id="KU686196">
    <property type="protein sequence ID" value="AOV58396.1"/>
    <property type="molecule type" value="Genomic_DNA"/>
</dbReference>
<keyword evidence="3" id="KW-1227">Viral tail protein</keyword>
<comment type="similarity">
    <text evidence="1">Belongs to the myoviridae tail sheath protein family.</text>
</comment>
<sequence>MASQVSPGIVLKERDISNAVVVGASTITAAHASTFQKGPIGKVVNIASQKELISVFGQPTDSNAEDFFVASEFLGYGGRLAVVRAATSVNSASDGGQAVLVKNDDDWEAGNGNGNRYVARSAGSWGNSLKVVAVDRGADQIATLTAAPAGLSMGDTVTFTGGKKAVVYSWNSTTLEAALILDDPTSRLTPSDSIDSPDTGVVASVGTIVGGTGYNSATAVAVSGGSGTGATVNITVSTGIPLTVAGGQGGTAYINATAQGTTGGTGTGLTVDITTSAGAVTSIAIANPGTGYTVGDVITIAGGGSDATFTIATVQGTVGAIAIAAGGSGYVAGEVLTVGGGNGDATFEVATVTDTAITISAVKDWYTNTIIPGTGLPLGAIGPRPGSSAFAVESGVEYDEVHFAVIDTDGAVSGSANTILERILYVSKLSDGRSSEGAANFYRDIIAEQSSFFFNGTAPAAGWNPSTDGVGQALDLAGSAISGKMQLLGLNAVDLSGGADDYNYTPAEIENAFDEFADTELVPNLNFVLMGGSLATELDTKAKANKVIAIAAGRKDCIAFVSPHKTNQVGTNGSLTSQQQRENTLNFFNGMTSTSYAVFDSGYKYFYDRFNDKYRYIPCNGDIAGLCVNTSALLDDWYSPAGLNRGSLRNAIKLAYNPSKADRDELYQNRINPVVVFPGSGVTLFGDKTALASPSSFDRINVRRLFLNVERRIGGLAKAVLFEQNDATTRSSFLTAATSYLAEVQARRGVTDFLVVCDESNNTPDVVDRNEFVAELFMKPTRSINYITVTFTATKTGVSFAEVIGN</sequence>
<keyword evidence="5" id="KW-1229">Viral tail sheath protein</keyword>
<dbReference type="GO" id="GO:0098027">
    <property type="term" value="C:virus tail, sheath"/>
    <property type="evidence" value="ECO:0007669"/>
    <property type="project" value="UniProtKB-KW"/>
</dbReference>
<proteinExistence type="inferred from homology"/>
<name>A0A1D8KIB8_9CAUD</name>
<evidence type="ECO:0000313" key="12">
    <source>
        <dbReference type="Proteomes" id="UP000241265"/>
    </source>
</evidence>
<dbReference type="InterPro" id="IPR020287">
    <property type="entry name" value="Tail_sheath_C"/>
</dbReference>
<dbReference type="EMBL" id="KU686194">
    <property type="protein sequence ID" value="AOV57896.1"/>
    <property type="molecule type" value="Genomic_DNA"/>
</dbReference>
<evidence type="ECO:0000259" key="8">
    <source>
        <dbReference type="Pfam" id="PF04984"/>
    </source>
</evidence>
<keyword evidence="6" id="KW-1171">Viral genome ejection through host cell envelope</keyword>
<keyword evidence="7" id="KW-1160">Virus entry into host cell</keyword>
<evidence type="ECO:0000256" key="1">
    <source>
        <dbReference type="ARBA" id="ARBA00008005"/>
    </source>
</evidence>
<dbReference type="Gene3D" id="3.40.50.11780">
    <property type="match status" value="2"/>
</dbReference>
<gene>
    <name evidence="10" type="ORF">C030809_141</name>
    <name evidence="11" type="ORF">C290910_141</name>
</gene>
<organism evidence="11 12">
    <name type="scientific">Synechococcus phage S-CAM1</name>
    <dbReference type="NCBI Taxonomy" id="754037"/>
    <lineage>
        <taxon>Viruses</taxon>
        <taxon>Duplodnaviria</taxon>
        <taxon>Heunggongvirae</taxon>
        <taxon>Uroviricota</taxon>
        <taxon>Caudoviricetes</taxon>
        <taxon>Pantevenvirales</taxon>
        <taxon>Kyanoviridae</taxon>
        <taxon>Anaposvirus</taxon>
        <taxon>Anaposvirus socalone</taxon>
    </lineage>
</organism>
<dbReference type="Proteomes" id="UP000241591">
    <property type="component" value="Segment"/>
</dbReference>
<evidence type="ECO:0000256" key="3">
    <source>
        <dbReference type="ARBA" id="ARBA00022732"/>
    </source>
</evidence>
<keyword evidence="2" id="KW-1162">Viral penetration into host cytoplasm</keyword>
<evidence type="ECO:0000256" key="4">
    <source>
        <dbReference type="ARBA" id="ARBA00022766"/>
    </source>
</evidence>
<evidence type="ECO:0000256" key="6">
    <source>
        <dbReference type="ARBA" id="ARBA00023009"/>
    </source>
</evidence>
<feature type="domain" description="Tail sheath protein subtilisin-like" evidence="8">
    <location>
        <begin position="526"/>
        <end position="690"/>
    </location>
</feature>
<evidence type="ECO:0000313" key="13">
    <source>
        <dbReference type="Proteomes" id="UP000241591"/>
    </source>
</evidence>
<keyword evidence="5" id="KW-0946">Virion</keyword>
<protein>
    <submittedName>
        <fullName evidence="11">Contractile sheath protein</fullName>
    </submittedName>
</protein>
<evidence type="ECO:0000259" key="9">
    <source>
        <dbReference type="Pfam" id="PF17482"/>
    </source>
</evidence>
<evidence type="ECO:0000313" key="11">
    <source>
        <dbReference type="EMBL" id="AOV58396.1"/>
    </source>
</evidence>
<dbReference type="InterPro" id="IPR035089">
    <property type="entry name" value="Phage_sheath_subtilisin"/>
</dbReference>
<dbReference type="Pfam" id="PF17482">
    <property type="entry name" value="Phage_sheath_1C"/>
    <property type="match status" value="1"/>
</dbReference>
<dbReference type="GO" id="GO:0099000">
    <property type="term" value="P:symbiont genome ejection through host cell envelope, contractile tail mechanism"/>
    <property type="evidence" value="ECO:0007669"/>
    <property type="project" value="UniProtKB-KW"/>
</dbReference>
<feature type="domain" description="Tail sheath protein C-terminal" evidence="9">
    <location>
        <begin position="693"/>
        <end position="794"/>
    </location>
</feature>